<comment type="caution">
    <text evidence="1">The sequence shown here is derived from an EMBL/GenBank/DDBJ whole genome shotgun (WGS) entry which is preliminary data.</text>
</comment>
<organism evidence="1 2">
    <name type="scientific">Bacillus cytotoxicus</name>
    <dbReference type="NCBI Taxonomy" id="580165"/>
    <lineage>
        <taxon>Bacteria</taxon>
        <taxon>Bacillati</taxon>
        <taxon>Bacillota</taxon>
        <taxon>Bacilli</taxon>
        <taxon>Bacillales</taxon>
        <taxon>Bacillaceae</taxon>
        <taxon>Bacillus</taxon>
        <taxon>Bacillus cereus group</taxon>
    </lineage>
</organism>
<name>A0AAX2CHW6_9BACI</name>
<reference evidence="1 2" key="1">
    <citation type="submission" date="2016-08" db="EMBL/GenBank/DDBJ databases">
        <authorList>
            <person name="Loux V."/>
            <person name="Rue O."/>
        </authorList>
    </citation>
    <scope>NUCLEOTIDE SEQUENCE [LARGE SCALE GENOMIC DNA]</scope>
    <source>
        <strain evidence="1 2">AFSSA_08CEB44bac</strain>
    </source>
</reference>
<evidence type="ECO:0000313" key="2">
    <source>
        <dbReference type="Proteomes" id="UP000242164"/>
    </source>
</evidence>
<accession>A0AAX2CHW6</accession>
<gene>
    <name evidence="1" type="ORF">BCB44BAC_02491</name>
</gene>
<protein>
    <submittedName>
        <fullName evidence="1">Uncharacterized protein</fullName>
    </submittedName>
</protein>
<proteinExistence type="predicted"/>
<dbReference type="EMBL" id="FMIK01000030">
    <property type="protein sequence ID" value="SCL95101.1"/>
    <property type="molecule type" value="Genomic_DNA"/>
</dbReference>
<evidence type="ECO:0000313" key="1">
    <source>
        <dbReference type="EMBL" id="SCL95101.1"/>
    </source>
</evidence>
<dbReference type="AlphaFoldDB" id="A0AAX2CHW6"/>
<dbReference type="Proteomes" id="UP000242164">
    <property type="component" value="Unassembled WGS sequence"/>
</dbReference>
<sequence>MLRKFFVMKHKENEECSIGIGTD</sequence>